<protein>
    <submittedName>
        <fullName evidence="1">Uncharacterized protein</fullName>
    </submittedName>
</protein>
<proteinExistence type="predicted"/>
<dbReference type="Proteomes" id="UP001155240">
    <property type="component" value="Unassembled WGS sequence"/>
</dbReference>
<gene>
    <name evidence="1" type="ORF">NB037_17090</name>
</gene>
<organism evidence="1 2">
    <name type="scientific">Rathayibacter rubneri</name>
    <dbReference type="NCBI Taxonomy" id="2950106"/>
    <lineage>
        <taxon>Bacteria</taxon>
        <taxon>Bacillati</taxon>
        <taxon>Actinomycetota</taxon>
        <taxon>Actinomycetes</taxon>
        <taxon>Micrococcales</taxon>
        <taxon>Microbacteriaceae</taxon>
        <taxon>Rathayibacter</taxon>
    </lineage>
</organism>
<dbReference type="EMBL" id="JAMRYM010000113">
    <property type="protein sequence ID" value="MCM6764132.1"/>
    <property type="molecule type" value="Genomic_DNA"/>
</dbReference>
<evidence type="ECO:0000313" key="2">
    <source>
        <dbReference type="Proteomes" id="UP001155240"/>
    </source>
</evidence>
<dbReference type="RefSeq" id="WP_251947926.1">
    <property type="nucleotide sequence ID" value="NZ_JAMRYM010000113.1"/>
</dbReference>
<reference evidence="1" key="1">
    <citation type="submission" date="2022-06" db="EMBL/GenBank/DDBJ databases">
        <title>Whole genome shotgun sequencing (WGS) of Rathayibacter sp. ZW T2_19, isolated from stored onions (Allium cepa).</title>
        <authorList>
            <person name="Stoll D.A."/>
            <person name="Huch M."/>
        </authorList>
    </citation>
    <scope>NUCLEOTIDE SEQUENCE</scope>
    <source>
        <strain evidence="1">ZW T2_19</strain>
    </source>
</reference>
<keyword evidence="2" id="KW-1185">Reference proteome</keyword>
<name>A0A9X2DZM3_9MICO</name>
<comment type="caution">
    <text evidence="1">The sequence shown here is derived from an EMBL/GenBank/DDBJ whole genome shotgun (WGS) entry which is preliminary data.</text>
</comment>
<evidence type="ECO:0000313" key="1">
    <source>
        <dbReference type="EMBL" id="MCM6764132.1"/>
    </source>
</evidence>
<accession>A0A9X2DZM3</accession>
<sequence length="29" mass="3049">MPGDVSVVSFDDEIASHLHPGSTTARIPL</sequence>
<dbReference type="AlphaFoldDB" id="A0A9X2DZM3"/>
<dbReference type="Gene3D" id="3.40.50.2300">
    <property type="match status" value="1"/>
</dbReference>